<sequence length="196" mass="22105">MSCPGHVMVSEVKGNKSVYQEWLQLRYDYLTLTPEVKNLIHSLRQHYFVALITNGPSCGQWEKVERLKLKPFFDTILVSGDLPYEKPHYKIFHDACDHLGIAPHQCIMVGDKLKTDILGGIQAGLGGTVWTPLNDNRILLETDPKPDFIIENVTDLPKLLTKVKRVSNFRNNIVRRLNGITLSDIDDCSSNSSDGS</sequence>
<name>A0AAV8WF05_9CUCU</name>
<dbReference type="SUPFAM" id="SSF56784">
    <property type="entry name" value="HAD-like"/>
    <property type="match status" value="1"/>
</dbReference>
<dbReference type="EMBL" id="JANEYG010000001">
    <property type="protein sequence ID" value="KAJ8925330.1"/>
    <property type="molecule type" value="Genomic_DNA"/>
</dbReference>
<keyword evidence="5" id="KW-1185">Reference proteome</keyword>
<keyword evidence="3" id="KW-0460">Magnesium</keyword>
<evidence type="ECO:0008006" key="6">
    <source>
        <dbReference type="Google" id="ProtNLM"/>
    </source>
</evidence>
<dbReference type="GO" id="GO:0050124">
    <property type="term" value="F:N-acylneuraminate-9-phosphatase activity"/>
    <property type="evidence" value="ECO:0007669"/>
    <property type="project" value="TreeGrafter"/>
</dbReference>
<dbReference type="PANTHER" id="PTHR46470:SF3">
    <property type="entry name" value="N-ACYLNEURAMINATE-9-PHOSPHATASE"/>
    <property type="match status" value="1"/>
</dbReference>
<evidence type="ECO:0000256" key="2">
    <source>
        <dbReference type="ARBA" id="ARBA00022801"/>
    </source>
</evidence>
<dbReference type="InterPro" id="IPR006439">
    <property type="entry name" value="HAD-SF_hydro_IA"/>
</dbReference>
<gene>
    <name evidence="4" type="ORF">NQ315_009160</name>
</gene>
<evidence type="ECO:0000256" key="1">
    <source>
        <dbReference type="ARBA" id="ARBA00001946"/>
    </source>
</evidence>
<dbReference type="Pfam" id="PF00702">
    <property type="entry name" value="Hydrolase"/>
    <property type="match status" value="1"/>
</dbReference>
<dbReference type="InterPro" id="IPR023214">
    <property type="entry name" value="HAD_sf"/>
</dbReference>
<evidence type="ECO:0000256" key="3">
    <source>
        <dbReference type="ARBA" id="ARBA00022842"/>
    </source>
</evidence>
<dbReference type="NCBIfam" id="TIGR01549">
    <property type="entry name" value="HAD-SF-IA-v1"/>
    <property type="match status" value="1"/>
</dbReference>
<dbReference type="InterPro" id="IPR036412">
    <property type="entry name" value="HAD-like_sf"/>
</dbReference>
<protein>
    <recommendedName>
        <fullName evidence="6">N-acylneuraminate-9-phosphatase</fullName>
    </recommendedName>
</protein>
<evidence type="ECO:0000313" key="5">
    <source>
        <dbReference type="Proteomes" id="UP001159042"/>
    </source>
</evidence>
<proteinExistence type="predicted"/>
<dbReference type="AlphaFoldDB" id="A0AAV8WF05"/>
<accession>A0AAV8WF05</accession>
<dbReference type="PANTHER" id="PTHR46470">
    <property type="entry name" value="N-ACYLNEURAMINATE-9-PHOSPHATASE"/>
    <property type="match status" value="1"/>
</dbReference>
<comment type="cofactor">
    <cofactor evidence="1">
        <name>Mg(2+)</name>
        <dbReference type="ChEBI" id="CHEBI:18420"/>
    </cofactor>
</comment>
<reference evidence="4 5" key="1">
    <citation type="journal article" date="2023" name="Insect Mol. Biol.">
        <title>Genome sequencing provides insights into the evolution of gene families encoding plant cell wall-degrading enzymes in longhorned beetles.</title>
        <authorList>
            <person name="Shin N.R."/>
            <person name="Okamura Y."/>
            <person name="Kirsch R."/>
            <person name="Pauchet Y."/>
        </authorList>
    </citation>
    <scope>NUCLEOTIDE SEQUENCE [LARGE SCALE GENOMIC DNA]</scope>
    <source>
        <strain evidence="4">EAD_L_NR</strain>
    </source>
</reference>
<organism evidence="4 5">
    <name type="scientific">Exocentrus adspersus</name>
    <dbReference type="NCBI Taxonomy" id="1586481"/>
    <lineage>
        <taxon>Eukaryota</taxon>
        <taxon>Metazoa</taxon>
        <taxon>Ecdysozoa</taxon>
        <taxon>Arthropoda</taxon>
        <taxon>Hexapoda</taxon>
        <taxon>Insecta</taxon>
        <taxon>Pterygota</taxon>
        <taxon>Neoptera</taxon>
        <taxon>Endopterygota</taxon>
        <taxon>Coleoptera</taxon>
        <taxon>Polyphaga</taxon>
        <taxon>Cucujiformia</taxon>
        <taxon>Chrysomeloidea</taxon>
        <taxon>Cerambycidae</taxon>
        <taxon>Lamiinae</taxon>
        <taxon>Acanthocinini</taxon>
        <taxon>Exocentrus</taxon>
    </lineage>
</organism>
<keyword evidence="2" id="KW-0378">Hydrolase</keyword>
<dbReference type="GO" id="GO:0046380">
    <property type="term" value="P:N-acetylneuraminate biosynthetic process"/>
    <property type="evidence" value="ECO:0007669"/>
    <property type="project" value="TreeGrafter"/>
</dbReference>
<comment type="caution">
    <text evidence="4">The sequence shown here is derived from an EMBL/GenBank/DDBJ whole genome shotgun (WGS) entry which is preliminary data.</text>
</comment>
<dbReference type="InterPro" id="IPR051400">
    <property type="entry name" value="HAD-like_hydrolase"/>
</dbReference>
<evidence type="ECO:0000313" key="4">
    <source>
        <dbReference type="EMBL" id="KAJ8925330.1"/>
    </source>
</evidence>
<dbReference type="Proteomes" id="UP001159042">
    <property type="component" value="Unassembled WGS sequence"/>
</dbReference>
<dbReference type="Gene3D" id="3.40.50.1000">
    <property type="entry name" value="HAD superfamily/HAD-like"/>
    <property type="match status" value="1"/>
</dbReference>
<dbReference type="NCBIfam" id="TIGR01509">
    <property type="entry name" value="HAD-SF-IA-v3"/>
    <property type="match status" value="1"/>
</dbReference>